<comment type="caution">
    <text evidence="1">The sequence shown here is derived from an EMBL/GenBank/DDBJ whole genome shotgun (WGS) entry which is preliminary data.</text>
</comment>
<evidence type="ECO:0000313" key="1">
    <source>
        <dbReference type="EMBL" id="MBB6203743.1"/>
    </source>
</evidence>
<sequence>MNNVFGGMVSALSELAVEEPLSMQPREDRYVGKAPNAESIAQSWANPDVRQKRLTTDGVRVTLPNGGVRKFSSTREAFRDLRLPDQKHVRFRLKLKAERVRTYQMRDGREYRFEIVARD</sequence>
<dbReference type="AlphaFoldDB" id="A0AAW3UYT3"/>
<dbReference type="RefSeq" id="WP_183799045.1">
    <property type="nucleotide sequence ID" value="NZ_JACIII010000008.1"/>
</dbReference>
<proteinExistence type="predicted"/>
<accession>A0AAW3UYT3</accession>
<evidence type="ECO:0000313" key="2">
    <source>
        <dbReference type="Proteomes" id="UP000518681"/>
    </source>
</evidence>
<dbReference type="Proteomes" id="UP000518681">
    <property type="component" value="Unassembled WGS sequence"/>
</dbReference>
<dbReference type="EMBL" id="JACIIK010000008">
    <property type="protein sequence ID" value="MBB6203743.1"/>
    <property type="molecule type" value="Genomic_DNA"/>
</dbReference>
<name>A0AAW3UYT3_9BURK</name>
<protein>
    <submittedName>
        <fullName evidence="1">Uncharacterized protein</fullName>
    </submittedName>
</protein>
<organism evidence="1 2">
    <name type="scientific">Paraburkholderia fungorum</name>
    <dbReference type="NCBI Taxonomy" id="134537"/>
    <lineage>
        <taxon>Bacteria</taxon>
        <taxon>Pseudomonadati</taxon>
        <taxon>Pseudomonadota</taxon>
        <taxon>Betaproteobacteria</taxon>
        <taxon>Burkholderiales</taxon>
        <taxon>Burkholderiaceae</taxon>
        <taxon>Paraburkholderia</taxon>
    </lineage>
</organism>
<reference evidence="1 2" key="1">
    <citation type="submission" date="2020-08" db="EMBL/GenBank/DDBJ databases">
        <title>Genomic Encyclopedia of Type Strains, Phase IV (KMG-V): Genome sequencing to study the core and pangenomes of soil and plant-associated prokaryotes.</title>
        <authorList>
            <person name="Whitman W."/>
        </authorList>
    </citation>
    <scope>NUCLEOTIDE SEQUENCE [LARGE SCALE GENOMIC DNA]</scope>
    <source>
        <strain evidence="1 2">SEMIA 4013</strain>
    </source>
</reference>
<gene>
    <name evidence="1" type="ORF">GGD69_004630</name>
</gene>